<evidence type="ECO:0000256" key="1">
    <source>
        <dbReference type="ARBA" id="ARBA00022649"/>
    </source>
</evidence>
<dbReference type="OrthoDB" id="1098070at2"/>
<gene>
    <name evidence="2" type="ORF">SAMN04488505_102829</name>
</gene>
<evidence type="ECO:0000313" key="3">
    <source>
        <dbReference type="Proteomes" id="UP000198984"/>
    </source>
</evidence>
<dbReference type="Pfam" id="PF05016">
    <property type="entry name" value="ParE_toxin"/>
    <property type="match status" value="1"/>
</dbReference>
<dbReference type="InterPro" id="IPR035093">
    <property type="entry name" value="RelE/ParE_toxin_dom_sf"/>
</dbReference>
<dbReference type="SUPFAM" id="SSF143011">
    <property type="entry name" value="RelE-like"/>
    <property type="match status" value="1"/>
</dbReference>
<dbReference type="InterPro" id="IPR007712">
    <property type="entry name" value="RelE/ParE_toxin"/>
</dbReference>
<keyword evidence="3" id="KW-1185">Reference proteome</keyword>
<sequence>MGIIIFWTDTARNQLRNIFDYYKREASVSVARKIVKSLVDKTIILQTHPKIGPVEELLNHRDQEYRFLVKGHYKIIYHIHGDTIKVAAIFDCRQHPDKIRKTR</sequence>
<reference evidence="2 3" key="1">
    <citation type="submission" date="2016-10" db="EMBL/GenBank/DDBJ databases">
        <authorList>
            <person name="de Groot N.N."/>
        </authorList>
    </citation>
    <scope>NUCLEOTIDE SEQUENCE [LARGE SCALE GENOMIC DNA]</scope>
    <source>
        <strain evidence="2 3">DSM 21039</strain>
    </source>
</reference>
<dbReference type="Gene3D" id="3.30.2310.20">
    <property type="entry name" value="RelE-like"/>
    <property type="match status" value="1"/>
</dbReference>
<keyword evidence="1" id="KW-1277">Toxin-antitoxin system</keyword>
<dbReference type="Proteomes" id="UP000198984">
    <property type="component" value="Unassembled WGS sequence"/>
</dbReference>
<evidence type="ECO:0000313" key="2">
    <source>
        <dbReference type="EMBL" id="SEL67754.1"/>
    </source>
</evidence>
<accession>A0A1H7S7P4</accession>
<organism evidence="2 3">
    <name type="scientific">Chitinophaga rupis</name>
    <dbReference type="NCBI Taxonomy" id="573321"/>
    <lineage>
        <taxon>Bacteria</taxon>
        <taxon>Pseudomonadati</taxon>
        <taxon>Bacteroidota</taxon>
        <taxon>Chitinophagia</taxon>
        <taxon>Chitinophagales</taxon>
        <taxon>Chitinophagaceae</taxon>
        <taxon>Chitinophaga</taxon>
    </lineage>
</organism>
<name>A0A1H7S7P4_9BACT</name>
<dbReference type="EMBL" id="FOBB01000002">
    <property type="protein sequence ID" value="SEL67754.1"/>
    <property type="molecule type" value="Genomic_DNA"/>
</dbReference>
<dbReference type="STRING" id="573321.SAMN04488505_102829"/>
<dbReference type="AlphaFoldDB" id="A0A1H7S7P4"/>
<proteinExistence type="predicted"/>
<dbReference type="RefSeq" id="WP_089910798.1">
    <property type="nucleotide sequence ID" value="NZ_FOBB01000002.1"/>
</dbReference>
<protein>
    <submittedName>
        <fullName evidence="2">Plasmid stabilization system protein ParE</fullName>
    </submittedName>
</protein>